<feature type="chain" id="PRO_5047004708" evidence="9">
    <location>
        <begin position="18"/>
        <end position="456"/>
    </location>
</feature>
<evidence type="ECO:0000256" key="6">
    <source>
        <dbReference type="ARBA" id="ARBA00023002"/>
    </source>
</evidence>
<evidence type="ECO:0000256" key="3">
    <source>
        <dbReference type="ARBA" id="ARBA00022837"/>
    </source>
</evidence>
<feature type="signal peptide" evidence="9">
    <location>
        <begin position="1"/>
        <end position="17"/>
    </location>
</feature>
<dbReference type="InterPro" id="IPR018247">
    <property type="entry name" value="EF_Hand_1_Ca_BS"/>
</dbReference>
<dbReference type="InterPro" id="IPR045054">
    <property type="entry name" value="P4HA-like"/>
</dbReference>
<proteinExistence type="predicted"/>
<keyword evidence="2" id="KW-0479">Metal-binding</keyword>
<evidence type="ECO:0000256" key="8">
    <source>
        <dbReference type="SAM" id="MobiDB-lite"/>
    </source>
</evidence>
<keyword evidence="4" id="KW-0847">Vitamin C</keyword>
<organism evidence="11 12">
    <name type="scientific">Hydra vulgaris</name>
    <name type="common">Hydra</name>
    <name type="synonym">Hydra attenuata</name>
    <dbReference type="NCBI Taxonomy" id="6087"/>
    <lineage>
        <taxon>Eukaryota</taxon>
        <taxon>Metazoa</taxon>
        <taxon>Cnidaria</taxon>
        <taxon>Hydrozoa</taxon>
        <taxon>Hydroidolina</taxon>
        <taxon>Anthoathecata</taxon>
        <taxon>Aplanulata</taxon>
        <taxon>Hydridae</taxon>
        <taxon>Hydra</taxon>
    </lineage>
</organism>
<gene>
    <name evidence="12" type="primary">LOC100199080</name>
</gene>
<keyword evidence="9" id="KW-0732">Signal</keyword>
<comment type="cofactor">
    <cofactor evidence="1">
        <name>L-ascorbate</name>
        <dbReference type="ChEBI" id="CHEBI:38290"/>
    </cofactor>
</comment>
<keyword evidence="11" id="KW-1185">Reference proteome</keyword>
<dbReference type="PROSITE" id="PS00018">
    <property type="entry name" value="EF_HAND_1"/>
    <property type="match status" value="1"/>
</dbReference>
<sequence length="456" mass="52640">MKYRLWVLLTFIVLCGGSTDQDYCERDENGSCKSKTNSEQCEDEDEPCFIEEKVAKKEENAYPHFETLSRLNPGKIGSEQTYTIGGREMKLITRALKPLLFEIPNALNDEEILHVIEKAKNPNYSGGMFSSQARGGLTPEDTFKPSKEPGRASGPASRFDNWDFNDDQIIDLKEVAMFCRNYNFLYFKEPEVKTMIETLKLNEFDDGICTVDEFQNMNTQGIEDYLNQVMRDHPKFRQRYSDQVWLPMAKEYDKLLSKIRYRFGELLKIPEKILLGSEHLQVVRYLPQGHYHAHHDSETEKVTDKPCCHHTSTKTVLQYNKCKLCRFITVMVYLNTPEEGGETAFPAADNITYSDSSFRRRGTEAIDLFNLSEHCQDANLVLKPVKGTAVVWYNHYVDYKGWLGALEERSLHGGCEVKKGEKWIMNIWITAPYKNSVNKLSMYSMEYAMSAAHNKD</sequence>
<evidence type="ECO:0000256" key="5">
    <source>
        <dbReference type="ARBA" id="ARBA00022964"/>
    </source>
</evidence>
<dbReference type="Pfam" id="PF13640">
    <property type="entry name" value="2OG-FeII_Oxy_3"/>
    <property type="match status" value="1"/>
</dbReference>
<dbReference type="InterPro" id="IPR044862">
    <property type="entry name" value="Pro_4_hyd_alph_FE2OG_OXY"/>
</dbReference>
<evidence type="ECO:0000256" key="9">
    <source>
        <dbReference type="SAM" id="SignalP"/>
    </source>
</evidence>
<keyword evidence="3" id="KW-0106">Calcium</keyword>
<feature type="domain" description="Fe2OG dioxygenase" evidence="10">
    <location>
        <begin position="276"/>
        <end position="431"/>
    </location>
</feature>
<feature type="compositionally biased region" description="Basic and acidic residues" evidence="8">
    <location>
        <begin position="141"/>
        <end position="150"/>
    </location>
</feature>
<dbReference type="Gene3D" id="2.60.120.620">
    <property type="entry name" value="q2cbj1_9rhob like domain"/>
    <property type="match status" value="1"/>
</dbReference>
<dbReference type="InterPro" id="IPR006620">
    <property type="entry name" value="Pro_4_hyd_alph"/>
</dbReference>
<name>A0ABM4DPN7_HYDVU</name>
<keyword evidence="6" id="KW-0560">Oxidoreductase</keyword>
<keyword evidence="7" id="KW-0408">Iron</keyword>
<evidence type="ECO:0000259" key="10">
    <source>
        <dbReference type="PROSITE" id="PS51471"/>
    </source>
</evidence>
<keyword evidence="12" id="KW-0472">Membrane</keyword>
<keyword evidence="12" id="KW-0812">Transmembrane</keyword>
<dbReference type="SUPFAM" id="SSF47473">
    <property type="entry name" value="EF-hand"/>
    <property type="match status" value="1"/>
</dbReference>
<dbReference type="Proteomes" id="UP001652625">
    <property type="component" value="Chromosome 15"/>
</dbReference>
<evidence type="ECO:0000256" key="4">
    <source>
        <dbReference type="ARBA" id="ARBA00022896"/>
    </source>
</evidence>
<dbReference type="RefSeq" id="XP_065676544.1">
    <property type="nucleotide sequence ID" value="XM_065820472.1"/>
</dbReference>
<dbReference type="GeneID" id="100199080"/>
<evidence type="ECO:0000313" key="11">
    <source>
        <dbReference type="Proteomes" id="UP001652625"/>
    </source>
</evidence>
<dbReference type="PANTHER" id="PTHR10869">
    <property type="entry name" value="PROLYL 4-HYDROXYLASE ALPHA SUBUNIT"/>
    <property type="match status" value="1"/>
</dbReference>
<dbReference type="SMART" id="SM00702">
    <property type="entry name" value="P4Hc"/>
    <property type="match status" value="1"/>
</dbReference>
<evidence type="ECO:0000256" key="2">
    <source>
        <dbReference type="ARBA" id="ARBA00022723"/>
    </source>
</evidence>
<evidence type="ECO:0000313" key="12">
    <source>
        <dbReference type="RefSeq" id="XP_065676544.1"/>
    </source>
</evidence>
<dbReference type="InterPro" id="IPR011992">
    <property type="entry name" value="EF-hand-dom_pair"/>
</dbReference>
<evidence type="ECO:0000256" key="7">
    <source>
        <dbReference type="ARBA" id="ARBA00023004"/>
    </source>
</evidence>
<evidence type="ECO:0000256" key="1">
    <source>
        <dbReference type="ARBA" id="ARBA00001961"/>
    </source>
</evidence>
<protein>
    <submittedName>
        <fullName evidence="12">Transmembrane prolyl 4-hydroxylase</fullName>
    </submittedName>
</protein>
<reference evidence="12" key="1">
    <citation type="submission" date="2025-08" db="UniProtKB">
        <authorList>
            <consortium name="RefSeq"/>
        </authorList>
    </citation>
    <scope>IDENTIFICATION</scope>
</reference>
<dbReference type="PANTHER" id="PTHR10869:SF246">
    <property type="entry name" value="TRANSMEMBRANE PROLYL 4-HYDROXYLASE"/>
    <property type="match status" value="1"/>
</dbReference>
<dbReference type="PROSITE" id="PS51471">
    <property type="entry name" value="FE2OG_OXY"/>
    <property type="match status" value="1"/>
</dbReference>
<keyword evidence="5" id="KW-0223">Dioxygenase</keyword>
<dbReference type="InterPro" id="IPR005123">
    <property type="entry name" value="Oxoglu/Fe-dep_dioxygenase_dom"/>
</dbReference>
<feature type="region of interest" description="Disordered" evidence="8">
    <location>
        <begin position="130"/>
        <end position="158"/>
    </location>
</feature>
<accession>A0ABM4DPN7</accession>